<gene>
    <name evidence="1" type="ORF">NUW54_g10148</name>
</gene>
<evidence type="ECO:0000313" key="2">
    <source>
        <dbReference type="Proteomes" id="UP001144978"/>
    </source>
</evidence>
<accession>A0ACC1P1Y3</accession>
<name>A0ACC1P1Y3_9APHY</name>
<dbReference type="Proteomes" id="UP001144978">
    <property type="component" value="Unassembled WGS sequence"/>
</dbReference>
<sequence length="185" mass="20084">MPTTVAITLPPAIARAEEADDPTIDELIWELLTLRTDTSPRKLRMKAISKRDQGVTNSLGARFGGIYVNSVKIWRPALLPREQASCSTKWNGSTGLDAPLRSVLPCLGYLIATPKELQSIVLTPGNQIGDVRGATHTGQPEPTAAARRFPRTGHRRHFPWPHGVTYAAALSTTIITPAASFPFPP</sequence>
<comment type="caution">
    <text evidence="1">The sequence shown here is derived from an EMBL/GenBank/DDBJ whole genome shotgun (WGS) entry which is preliminary data.</text>
</comment>
<keyword evidence="2" id="KW-1185">Reference proteome</keyword>
<reference evidence="1" key="1">
    <citation type="submission" date="2022-08" db="EMBL/GenBank/DDBJ databases">
        <title>Genome Sequence of Pycnoporus sanguineus.</title>
        <authorList>
            <person name="Buettner E."/>
        </authorList>
    </citation>
    <scope>NUCLEOTIDE SEQUENCE</scope>
    <source>
        <strain evidence="1">CG-C14</strain>
    </source>
</reference>
<organism evidence="1 2">
    <name type="scientific">Trametes sanguinea</name>
    <dbReference type="NCBI Taxonomy" id="158606"/>
    <lineage>
        <taxon>Eukaryota</taxon>
        <taxon>Fungi</taxon>
        <taxon>Dikarya</taxon>
        <taxon>Basidiomycota</taxon>
        <taxon>Agaricomycotina</taxon>
        <taxon>Agaricomycetes</taxon>
        <taxon>Polyporales</taxon>
        <taxon>Polyporaceae</taxon>
        <taxon>Trametes</taxon>
    </lineage>
</organism>
<evidence type="ECO:0000313" key="1">
    <source>
        <dbReference type="EMBL" id="KAJ2985451.1"/>
    </source>
</evidence>
<protein>
    <submittedName>
        <fullName evidence="1">Uncharacterized protein</fullName>
    </submittedName>
</protein>
<proteinExistence type="predicted"/>
<dbReference type="EMBL" id="JANSHE010003583">
    <property type="protein sequence ID" value="KAJ2985451.1"/>
    <property type="molecule type" value="Genomic_DNA"/>
</dbReference>